<keyword evidence="3" id="KW-1185">Reference proteome</keyword>
<name>A0A165LER7_EXIGL</name>
<reference evidence="2 3" key="1">
    <citation type="journal article" date="2016" name="Mol. Biol. Evol.">
        <title>Comparative Genomics of Early-Diverging Mushroom-Forming Fungi Provides Insights into the Origins of Lignocellulose Decay Capabilities.</title>
        <authorList>
            <person name="Nagy L.G."/>
            <person name="Riley R."/>
            <person name="Tritt A."/>
            <person name="Adam C."/>
            <person name="Daum C."/>
            <person name="Floudas D."/>
            <person name="Sun H."/>
            <person name="Yadav J.S."/>
            <person name="Pangilinan J."/>
            <person name="Larsson K.H."/>
            <person name="Matsuura K."/>
            <person name="Barry K."/>
            <person name="Labutti K."/>
            <person name="Kuo R."/>
            <person name="Ohm R.A."/>
            <person name="Bhattacharya S.S."/>
            <person name="Shirouzu T."/>
            <person name="Yoshinaga Y."/>
            <person name="Martin F.M."/>
            <person name="Grigoriev I.V."/>
            <person name="Hibbett D.S."/>
        </authorList>
    </citation>
    <scope>NUCLEOTIDE SEQUENCE [LARGE SCALE GENOMIC DNA]</scope>
    <source>
        <strain evidence="2 3">HHB12029</strain>
    </source>
</reference>
<feature type="region of interest" description="Disordered" evidence="1">
    <location>
        <begin position="1"/>
        <end position="23"/>
    </location>
</feature>
<dbReference type="Proteomes" id="UP000077266">
    <property type="component" value="Unassembled WGS sequence"/>
</dbReference>
<evidence type="ECO:0000313" key="2">
    <source>
        <dbReference type="EMBL" id="KZV97768.1"/>
    </source>
</evidence>
<evidence type="ECO:0000313" key="3">
    <source>
        <dbReference type="Proteomes" id="UP000077266"/>
    </source>
</evidence>
<accession>A0A165LER7</accession>
<dbReference type="AlphaFoldDB" id="A0A165LER7"/>
<protein>
    <submittedName>
        <fullName evidence="2">Uncharacterized protein</fullName>
    </submittedName>
</protein>
<dbReference type="EMBL" id="KV425926">
    <property type="protein sequence ID" value="KZV97768.1"/>
    <property type="molecule type" value="Genomic_DNA"/>
</dbReference>
<organism evidence="2 3">
    <name type="scientific">Exidia glandulosa HHB12029</name>
    <dbReference type="NCBI Taxonomy" id="1314781"/>
    <lineage>
        <taxon>Eukaryota</taxon>
        <taxon>Fungi</taxon>
        <taxon>Dikarya</taxon>
        <taxon>Basidiomycota</taxon>
        <taxon>Agaricomycotina</taxon>
        <taxon>Agaricomycetes</taxon>
        <taxon>Auriculariales</taxon>
        <taxon>Exidiaceae</taxon>
        <taxon>Exidia</taxon>
    </lineage>
</organism>
<dbReference type="InParanoid" id="A0A165LER7"/>
<sequence>MPKHGRTVTYVSDHARRQQSGPANSLLCWRRPSDRRVISRRPLRETAYKMSMSPAVLDSAPKPFLNSTMAGSEICTQSVKACITPVMSTVLMSARHVRNELLPNHVRAQFASLLCDCASDFAEKVVWRVRRTQRPEREQLSRSSQPGAESRCAVNARLHGEALLRPQAERHRRADG</sequence>
<gene>
    <name evidence="2" type="ORF">EXIGLDRAFT_348632</name>
</gene>
<proteinExistence type="predicted"/>
<evidence type="ECO:0000256" key="1">
    <source>
        <dbReference type="SAM" id="MobiDB-lite"/>
    </source>
</evidence>